<evidence type="ECO:0000256" key="1">
    <source>
        <dbReference type="ARBA" id="ARBA00022491"/>
    </source>
</evidence>
<keyword evidence="4" id="KW-0804">Transcription</keyword>
<comment type="caution">
    <text evidence="6">The sequence shown here is derived from an EMBL/GenBank/DDBJ whole genome shotgun (WGS) entry which is preliminary data.</text>
</comment>
<keyword evidence="3" id="KW-0238">DNA-binding</keyword>
<dbReference type="SUPFAM" id="SSF53822">
    <property type="entry name" value="Periplasmic binding protein-like I"/>
    <property type="match status" value="1"/>
</dbReference>
<sequence>MTSIREVARIAGVSPATVSRVMNGTAKVNEEKRKRVEAAIEETGFRPNELARALYKQSSKMIGAIVPDIENPFFSELAKAVEDEAYKNGYRIMLCNSGDDLEKEMANIQMFQQLQADGIIITTNCAETGRILKNCPVPAVLVDCKLDNIGEHAFVEADNYQGGCLATQHLLECGSKKIVCMKEPTGYSSGRKRYKGYADVCKKYGLKERIVDCCYDYESGLRAAEEILKRYPEADGVIAGNDIVAMSIYKVFTRHGKKIPQEIQLVGFDDVGFGKLFIPELTTIHQPIREMGHLAAEIIIKAVNKEPYEKENVFGVELVKRETTKEKNMVMCVDSEDF</sequence>
<gene>
    <name evidence="6" type="ORF">DXC93_14115</name>
</gene>
<dbReference type="CDD" id="cd01392">
    <property type="entry name" value="HTH_LacI"/>
    <property type="match status" value="1"/>
</dbReference>
<dbReference type="PROSITE" id="PS50932">
    <property type="entry name" value="HTH_LACI_2"/>
    <property type="match status" value="1"/>
</dbReference>
<dbReference type="GO" id="GO:0003700">
    <property type="term" value="F:DNA-binding transcription factor activity"/>
    <property type="evidence" value="ECO:0007669"/>
    <property type="project" value="TreeGrafter"/>
</dbReference>
<evidence type="ECO:0000313" key="6">
    <source>
        <dbReference type="EMBL" id="RGK80054.1"/>
    </source>
</evidence>
<dbReference type="GO" id="GO:0000976">
    <property type="term" value="F:transcription cis-regulatory region binding"/>
    <property type="evidence" value="ECO:0007669"/>
    <property type="project" value="TreeGrafter"/>
</dbReference>
<dbReference type="InterPro" id="IPR000843">
    <property type="entry name" value="HTH_LacI"/>
</dbReference>
<feature type="domain" description="HTH lacI-type" evidence="5">
    <location>
        <begin position="2"/>
        <end position="56"/>
    </location>
</feature>
<keyword evidence="2" id="KW-0805">Transcription regulation</keyword>
<dbReference type="InterPro" id="IPR001761">
    <property type="entry name" value="Peripla_BP/Lac1_sug-bd_dom"/>
</dbReference>
<dbReference type="PANTHER" id="PTHR30146:SF95">
    <property type="entry name" value="RIBOSE OPERON REPRESSOR"/>
    <property type="match status" value="1"/>
</dbReference>
<dbReference type="Gene3D" id="1.10.260.40">
    <property type="entry name" value="lambda repressor-like DNA-binding domains"/>
    <property type="match status" value="1"/>
</dbReference>
<dbReference type="Proteomes" id="UP000261324">
    <property type="component" value="Unassembled WGS sequence"/>
</dbReference>
<name>A0A3E4PJ32_9FIRM</name>
<keyword evidence="1" id="KW-0678">Repressor</keyword>
<evidence type="ECO:0000256" key="3">
    <source>
        <dbReference type="ARBA" id="ARBA00023125"/>
    </source>
</evidence>
<dbReference type="InterPro" id="IPR028082">
    <property type="entry name" value="Peripla_BP_I"/>
</dbReference>
<evidence type="ECO:0000256" key="2">
    <source>
        <dbReference type="ARBA" id="ARBA00023015"/>
    </source>
</evidence>
<dbReference type="PRINTS" id="PR00036">
    <property type="entry name" value="HTHLACI"/>
</dbReference>
<proteinExistence type="predicted"/>
<dbReference type="SUPFAM" id="SSF47413">
    <property type="entry name" value="lambda repressor-like DNA-binding domains"/>
    <property type="match status" value="1"/>
</dbReference>
<dbReference type="SMART" id="SM00354">
    <property type="entry name" value="HTH_LACI"/>
    <property type="match status" value="1"/>
</dbReference>
<accession>A0A3E4PJ32</accession>
<protein>
    <submittedName>
        <fullName evidence="6">LacI family transcriptional regulator</fullName>
    </submittedName>
</protein>
<dbReference type="AlphaFoldDB" id="A0A3E4PJ32"/>
<organism evidence="6 7">
    <name type="scientific">Dorea formicigenerans</name>
    <dbReference type="NCBI Taxonomy" id="39486"/>
    <lineage>
        <taxon>Bacteria</taxon>
        <taxon>Bacillati</taxon>
        <taxon>Bacillota</taxon>
        <taxon>Clostridia</taxon>
        <taxon>Lachnospirales</taxon>
        <taxon>Lachnospiraceae</taxon>
        <taxon>Dorea</taxon>
    </lineage>
</organism>
<dbReference type="PANTHER" id="PTHR30146">
    <property type="entry name" value="LACI-RELATED TRANSCRIPTIONAL REPRESSOR"/>
    <property type="match status" value="1"/>
</dbReference>
<dbReference type="EMBL" id="QSRA01000024">
    <property type="protein sequence ID" value="RGK80054.1"/>
    <property type="molecule type" value="Genomic_DNA"/>
</dbReference>
<dbReference type="Pfam" id="PF00532">
    <property type="entry name" value="Peripla_BP_1"/>
    <property type="match status" value="1"/>
</dbReference>
<reference evidence="6 7" key="1">
    <citation type="submission" date="2018-08" db="EMBL/GenBank/DDBJ databases">
        <title>A genome reference for cultivated species of the human gut microbiota.</title>
        <authorList>
            <person name="Zou Y."/>
            <person name="Xue W."/>
            <person name="Luo G."/>
        </authorList>
    </citation>
    <scope>NUCLEOTIDE SEQUENCE [LARGE SCALE GENOMIC DNA]</scope>
    <source>
        <strain evidence="6 7">TF09-3</strain>
    </source>
</reference>
<dbReference type="RefSeq" id="WP_021841947.1">
    <property type="nucleotide sequence ID" value="NZ_JBBNPT010000043.1"/>
</dbReference>
<evidence type="ECO:0000256" key="4">
    <source>
        <dbReference type="ARBA" id="ARBA00023163"/>
    </source>
</evidence>
<dbReference type="InterPro" id="IPR010982">
    <property type="entry name" value="Lambda_DNA-bd_dom_sf"/>
</dbReference>
<evidence type="ECO:0000313" key="7">
    <source>
        <dbReference type="Proteomes" id="UP000261324"/>
    </source>
</evidence>
<dbReference type="CDD" id="cd06291">
    <property type="entry name" value="PBP1_Qymf-like"/>
    <property type="match status" value="1"/>
</dbReference>
<dbReference type="Gene3D" id="3.40.50.2300">
    <property type="match status" value="2"/>
</dbReference>
<dbReference type="PROSITE" id="PS00356">
    <property type="entry name" value="HTH_LACI_1"/>
    <property type="match status" value="1"/>
</dbReference>
<evidence type="ECO:0000259" key="5">
    <source>
        <dbReference type="PROSITE" id="PS50932"/>
    </source>
</evidence>
<dbReference type="Pfam" id="PF00356">
    <property type="entry name" value="LacI"/>
    <property type="match status" value="1"/>
</dbReference>